<dbReference type="Gene3D" id="3.40.50.12780">
    <property type="entry name" value="N-terminal domain of ligase-like"/>
    <property type="match status" value="1"/>
</dbReference>
<keyword evidence="1" id="KW-0436">Ligase</keyword>
<evidence type="ECO:0000313" key="2">
    <source>
        <dbReference type="Proteomes" id="UP001139494"/>
    </source>
</evidence>
<dbReference type="SUPFAM" id="SSF56801">
    <property type="entry name" value="Acetyl-CoA synthetase-like"/>
    <property type="match status" value="1"/>
</dbReference>
<gene>
    <name evidence="1" type="ORF">KM295_05110</name>
</gene>
<dbReference type="GO" id="GO:0016874">
    <property type="term" value="F:ligase activity"/>
    <property type="evidence" value="ECO:0007669"/>
    <property type="project" value="UniProtKB-KW"/>
</dbReference>
<sequence>MDVLGDVIARDRRSESTALAVPAVERGYDYRRFCTSAWKAGNFLRHIGVRGGAGVAIADDPIPEPVLTFYGAAAVGAVVRFGPSAEVKSDVRALVVPAADIDAYAFGPETKGVVYDDPPADPSVSYFERDVWSENPTAPPDQVAPADPLLRADGDTYTHGEVLGAARRVIDRASIDGDSVVAVRGPFTDPTVVVAGLVAPIVAGAEITIGPNADGIVVGGPKPDVETVEIG</sequence>
<dbReference type="InterPro" id="IPR042099">
    <property type="entry name" value="ANL_N_sf"/>
</dbReference>
<protein>
    <submittedName>
        <fullName evidence="1">Long-chain fatty acid--CoA ligase</fullName>
    </submittedName>
</protein>
<organism evidence="1 2">
    <name type="scientific">Natronomonas aquatica</name>
    <dbReference type="NCBI Taxonomy" id="2841590"/>
    <lineage>
        <taxon>Archaea</taxon>
        <taxon>Methanobacteriati</taxon>
        <taxon>Methanobacteriota</taxon>
        <taxon>Stenosarchaea group</taxon>
        <taxon>Halobacteria</taxon>
        <taxon>Halobacteriales</taxon>
        <taxon>Natronomonadaceae</taxon>
        <taxon>Natronomonas</taxon>
    </lineage>
</organism>
<name>A0A9R1CS33_9EURY</name>
<comment type="caution">
    <text evidence="1">The sequence shown here is derived from an EMBL/GenBank/DDBJ whole genome shotgun (WGS) entry which is preliminary data.</text>
</comment>
<dbReference type="EMBL" id="JAHLKM010000004">
    <property type="protein sequence ID" value="MCQ4332885.1"/>
    <property type="molecule type" value="Genomic_DNA"/>
</dbReference>
<accession>A0A9R1CS33</accession>
<reference evidence="1" key="1">
    <citation type="journal article" date="2023" name="Front. Microbiol.">
        <title>Genomic-based phylogenetic and metabolic analyses of the genus Natronomonas, and description of Natronomonas aquatica sp. nov.</title>
        <authorList>
            <person name="Garcia-Roldan A."/>
            <person name="Duran-Viseras A."/>
            <person name="de la Haba R.R."/>
            <person name="Corral P."/>
            <person name="Sanchez-Porro C."/>
            <person name="Ventosa A."/>
        </authorList>
    </citation>
    <scope>NUCLEOTIDE SEQUENCE</scope>
    <source>
        <strain evidence="1">F2-12</strain>
    </source>
</reference>
<evidence type="ECO:0000313" key="1">
    <source>
        <dbReference type="EMBL" id="MCQ4332885.1"/>
    </source>
</evidence>
<keyword evidence="2" id="KW-1185">Reference proteome</keyword>
<dbReference type="RefSeq" id="WP_256028826.1">
    <property type="nucleotide sequence ID" value="NZ_JAHLKM010000004.1"/>
</dbReference>
<dbReference type="Proteomes" id="UP001139494">
    <property type="component" value="Unassembled WGS sequence"/>
</dbReference>
<dbReference type="AlphaFoldDB" id="A0A9R1CS33"/>
<proteinExistence type="predicted"/>